<dbReference type="Pfam" id="PF02525">
    <property type="entry name" value="Flavodoxin_2"/>
    <property type="match status" value="1"/>
</dbReference>
<evidence type="ECO:0000256" key="1">
    <source>
        <dbReference type="ARBA" id="ARBA00006252"/>
    </source>
</evidence>
<sequence length="197" mass="22268">MKKLNIIWSHPRTDSLTGDVVKRITAMAEASGCEVNILDLYRSGFSPVLNTEDEPDWQDQSKDYSAEVSRLASELSPEHPLIFVFPVWWYSLPAMLKGYIDRVWNNGVFYGEGSQRPASRILWIGLVGQNEPAFMKRGFDFTLRQTLNNGIASFCGVNNSSVKFLFDTIGDDVEEKNKHYEDLVSSAEKTASAFLMQ</sequence>
<accession>A0A9J6PT34</accession>
<dbReference type="SUPFAM" id="SSF52218">
    <property type="entry name" value="Flavoproteins"/>
    <property type="match status" value="1"/>
</dbReference>
<dbReference type="GO" id="GO:0003955">
    <property type="term" value="F:NAD(P)H dehydrogenase (quinone) activity"/>
    <property type="evidence" value="ECO:0007669"/>
    <property type="project" value="TreeGrafter"/>
</dbReference>
<dbReference type="RefSeq" id="WP_267140826.1">
    <property type="nucleotide sequence ID" value="NZ_JAODIL010000044.1"/>
</dbReference>
<dbReference type="EC" id="1.6.99.-" evidence="4"/>
<comment type="similarity">
    <text evidence="1">Belongs to the NAD(P)H dehydrogenase (quinone) family.</text>
</comment>
<dbReference type="PANTHER" id="PTHR10204:SF34">
    <property type="entry name" value="NAD(P)H DEHYDROGENASE [QUINONE] 1 ISOFORM 1"/>
    <property type="match status" value="1"/>
</dbReference>
<proteinExistence type="inferred from homology"/>
<keyword evidence="2 4" id="KW-0560">Oxidoreductase</keyword>
<comment type="caution">
    <text evidence="4">The sequence shown here is derived from an EMBL/GenBank/DDBJ whole genome shotgun (WGS) entry which is preliminary data.</text>
</comment>
<dbReference type="EMBL" id="JAODIM010000038">
    <property type="protein sequence ID" value="MCU5777199.1"/>
    <property type="molecule type" value="Genomic_DNA"/>
</dbReference>
<dbReference type="GO" id="GO:0005829">
    <property type="term" value="C:cytosol"/>
    <property type="evidence" value="ECO:0007669"/>
    <property type="project" value="TreeGrafter"/>
</dbReference>
<feature type="domain" description="Flavodoxin-like fold" evidence="3">
    <location>
        <begin position="2"/>
        <end position="177"/>
    </location>
</feature>
<name>A0A9J6PT34_9GAMM</name>
<dbReference type="InterPro" id="IPR003680">
    <property type="entry name" value="Flavodoxin_fold"/>
</dbReference>
<dbReference type="InterPro" id="IPR029039">
    <property type="entry name" value="Flavoprotein-like_sf"/>
</dbReference>
<evidence type="ECO:0000313" key="5">
    <source>
        <dbReference type="Proteomes" id="UP001064262"/>
    </source>
</evidence>
<reference evidence="4" key="1">
    <citation type="submission" date="2022-09" db="EMBL/GenBank/DDBJ databases">
        <title>Winslowiella arboricola sp. nov., isolated from bleeding cankers on broadleaf hosts.</title>
        <authorList>
            <person name="Brady C."/>
            <person name="Kaur S."/>
            <person name="Crampton B."/>
            <person name="Maddock D."/>
            <person name="Arnold D."/>
            <person name="Denman S."/>
        </authorList>
    </citation>
    <scope>NUCLEOTIDE SEQUENCE</scope>
    <source>
        <strain evidence="4">BAC 15a-03b</strain>
    </source>
</reference>
<dbReference type="PANTHER" id="PTHR10204">
    <property type="entry name" value="NAD P H OXIDOREDUCTASE-RELATED"/>
    <property type="match status" value="1"/>
</dbReference>
<gene>
    <name evidence="4" type="ORF">N5923_06825</name>
</gene>
<dbReference type="AlphaFoldDB" id="A0A9J6PT34"/>
<keyword evidence="5" id="KW-1185">Reference proteome</keyword>
<evidence type="ECO:0000259" key="3">
    <source>
        <dbReference type="Pfam" id="PF02525"/>
    </source>
</evidence>
<dbReference type="Proteomes" id="UP001064262">
    <property type="component" value="Unassembled WGS sequence"/>
</dbReference>
<dbReference type="Gene3D" id="3.40.50.360">
    <property type="match status" value="1"/>
</dbReference>
<evidence type="ECO:0000313" key="4">
    <source>
        <dbReference type="EMBL" id="MCU5777199.1"/>
    </source>
</evidence>
<dbReference type="NCBIfam" id="NF007280">
    <property type="entry name" value="PRK09739.1"/>
    <property type="match status" value="1"/>
</dbReference>
<dbReference type="InterPro" id="IPR051545">
    <property type="entry name" value="NAD(P)H_dehydrogenase_qn"/>
</dbReference>
<evidence type="ECO:0000256" key="2">
    <source>
        <dbReference type="ARBA" id="ARBA00023002"/>
    </source>
</evidence>
<organism evidence="4 5">
    <name type="scientific">Winslowiella arboricola</name>
    <dbReference type="NCBI Taxonomy" id="2978220"/>
    <lineage>
        <taxon>Bacteria</taxon>
        <taxon>Pseudomonadati</taxon>
        <taxon>Pseudomonadota</taxon>
        <taxon>Gammaproteobacteria</taxon>
        <taxon>Enterobacterales</taxon>
        <taxon>Erwiniaceae</taxon>
        <taxon>Winslowiella</taxon>
    </lineage>
</organism>
<protein>
    <submittedName>
        <fullName evidence="4">NAD(P)H oxidoreductase</fullName>
        <ecNumber evidence="4">1.6.99.-</ecNumber>
    </submittedName>
</protein>